<dbReference type="InterPro" id="IPR000352">
    <property type="entry name" value="Pep_chain_release_fac_I"/>
</dbReference>
<dbReference type="NCBIfam" id="NF006718">
    <property type="entry name" value="PRK09256.1"/>
    <property type="match status" value="1"/>
</dbReference>
<accession>A0AA42CKX6</accession>
<dbReference type="Proteomes" id="UP001165667">
    <property type="component" value="Unassembled WGS sequence"/>
</dbReference>
<dbReference type="Pfam" id="PF00472">
    <property type="entry name" value="RF-1"/>
    <property type="match status" value="1"/>
</dbReference>
<evidence type="ECO:0000313" key="5">
    <source>
        <dbReference type="Proteomes" id="UP001165667"/>
    </source>
</evidence>
<evidence type="ECO:0000256" key="2">
    <source>
        <dbReference type="SAM" id="MobiDB-lite"/>
    </source>
</evidence>
<comment type="caution">
    <text evidence="4">The sequence shown here is derived from an EMBL/GenBank/DDBJ whole genome shotgun (WGS) entry which is preliminary data.</text>
</comment>
<dbReference type="GO" id="GO:0004045">
    <property type="term" value="F:peptidyl-tRNA hydrolase activity"/>
    <property type="evidence" value="ECO:0007669"/>
    <property type="project" value="UniProtKB-EC"/>
</dbReference>
<protein>
    <submittedName>
        <fullName evidence="4">Aminoacyl-tRNA hydrolase</fullName>
        <ecNumber evidence="4">3.1.1.29</ecNumber>
    </submittedName>
</protein>
<dbReference type="AlphaFoldDB" id="A0AA42CKX6"/>
<sequence length="138" mass="15428">MIAITHFIGIDEREISENFVRASGPGGQHVNTTASAVQLRFDALGSCNLPQDLKDRLRRLAGQRMTAEGVIIITAESFRSQARNRQDALERLVALLRDASVRPVVRRPTRPTLASKKRRLEAKGRRASTKAQRRDPTD</sequence>
<evidence type="ECO:0000313" key="4">
    <source>
        <dbReference type="EMBL" id="MCW6511044.1"/>
    </source>
</evidence>
<reference evidence="4" key="1">
    <citation type="submission" date="2022-05" db="EMBL/GenBank/DDBJ databases">
        <authorList>
            <person name="Pankratov T."/>
        </authorList>
    </citation>
    <scope>NUCLEOTIDE SEQUENCE</scope>
    <source>
        <strain evidence="4">BP6-180914</strain>
    </source>
</reference>
<gene>
    <name evidence="4" type="primary">arfB</name>
    <name evidence="4" type="ORF">M8523_23845</name>
</gene>
<dbReference type="GO" id="GO:0072344">
    <property type="term" value="P:rescue of stalled ribosome"/>
    <property type="evidence" value="ECO:0007669"/>
    <property type="project" value="TreeGrafter"/>
</dbReference>
<feature type="region of interest" description="Disordered" evidence="2">
    <location>
        <begin position="104"/>
        <end position="138"/>
    </location>
</feature>
<evidence type="ECO:0000256" key="1">
    <source>
        <dbReference type="ARBA" id="ARBA00010835"/>
    </source>
</evidence>
<dbReference type="RefSeq" id="WP_282587417.1">
    <property type="nucleotide sequence ID" value="NZ_JAMOIM010000020.1"/>
</dbReference>
<dbReference type="EC" id="3.1.1.29" evidence="4"/>
<dbReference type="EMBL" id="JAMOIM010000020">
    <property type="protein sequence ID" value="MCW6511044.1"/>
    <property type="molecule type" value="Genomic_DNA"/>
</dbReference>
<keyword evidence="4" id="KW-0378">Hydrolase</keyword>
<dbReference type="GO" id="GO:0043022">
    <property type="term" value="F:ribosome binding"/>
    <property type="evidence" value="ECO:0007669"/>
    <property type="project" value="TreeGrafter"/>
</dbReference>
<feature type="domain" description="Prokaryotic-type class I peptide chain release factors" evidence="3">
    <location>
        <begin position="21"/>
        <end position="37"/>
    </location>
</feature>
<dbReference type="PANTHER" id="PTHR47814:SF1">
    <property type="entry name" value="PEPTIDYL-TRNA HYDROLASE ARFB"/>
    <property type="match status" value="1"/>
</dbReference>
<evidence type="ECO:0000259" key="3">
    <source>
        <dbReference type="PROSITE" id="PS00745"/>
    </source>
</evidence>
<dbReference type="GO" id="GO:0003747">
    <property type="term" value="F:translation release factor activity"/>
    <property type="evidence" value="ECO:0007669"/>
    <property type="project" value="InterPro"/>
</dbReference>
<proteinExistence type="inferred from homology"/>
<dbReference type="InterPro" id="IPR045853">
    <property type="entry name" value="Pep_chain_release_fac_I_sf"/>
</dbReference>
<comment type="similarity">
    <text evidence="1">Belongs to the prokaryotic/mitochondrial release factor family.</text>
</comment>
<dbReference type="Gene3D" id="3.30.160.20">
    <property type="match status" value="1"/>
</dbReference>
<name>A0AA42CKX6_9HYPH</name>
<keyword evidence="5" id="KW-1185">Reference proteome</keyword>
<dbReference type="PANTHER" id="PTHR47814">
    <property type="entry name" value="PEPTIDYL-TRNA HYDROLASE ARFB"/>
    <property type="match status" value="1"/>
</dbReference>
<feature type="compositionally biased region" description="Basic residues" evidence="2">
    <location>
        <begin position="104"/>
        <end position="128"/>
    </location>
</feature>
<dbReference type="SUPFAM" id="SSF75620">
    <property type="entry name" value="Release factor"/>
    <property type="match status" value="1"/>
</dbReference>
<organism evidence="4 5">
    <name type="scientific">Lichenifustis flavocetrariae</name>
    <dbReference type="NCBI Taxonomy" id="2949735"/>
    <lineage>
        <taxon>Bacteria</taxon>
        <taxon>Pseudomonadati</taxon>
        <taxon>Pseudomonadota</taxon>
        <taxon>Alphaproteobacteria</taxon>
        <taxon>Hyphomicrobiales</taxon>
        <taxon>Lichenihabitantaceae</taxon>
        <taxon>Lichenifustis</taxon>
    </lineage>
</organism>
<dbReference type="PROSITE" id="PS00745">
    <property type="entry name" value="RF_PROK_I"/>
    <property type="match status" value="1"/>
</dbReference>